<evidence type="ECO:0000313" key="1">
    <source>
        <dbReference type="EMBL" id="PAV29062.1"/>
    </source>
</evidence>
<proteinExistence type="predicted"/>
<gene>
    <name evidence="1" type="ORF">CIL05_13895</name>
</gene>
<comment type="caution">
    <text evidence="1">The sequence shown here is derived from an EMBL/GenBank/DDBJ whole genome shotgun (WGS) entry which is preliminary data.</text>
</comment>
<dbReference type="EMBL" id="NPOA01000009">
    <property type="protein sequence ID" value="PAV29062.1"/>
    <property type="molecule type" value="Genomic_DNA"/>
</dbReference>
<reference evidence="1 2" key="1">
    <citation type="submission" date="2017-08" db="EMBL/GenBank/DDBJ databases">
        <title>Virgibacillus indicus sp. nov. and Virgibacillus profoundi sp. nov, two moderately halophilic bacteria isolated from marine sediment by using the Microfluidic Streak Plate.</title>
        <authorList>
            <person name="Xu B."/>
            <person name="Hu B."/>
            <person name="Wang J."/>
            <person name="Zhu Y."/>
            <person name="Huang L."/>
            <person name="Du W."/>
            <person name="Huang Y."/>
        </authorList>
    </citation>
    <scope>NUCLEOTIDE SEQUENCE [LARGE SCALE GENOMIC DNA]</scope>
    <source>
        <strain evidence="1 2">IO3-P3-H5</strain>
    </source>
</reference>
<keyword evidence="2" id="KW-1185">Reference proteome</keyword>
<dbReference type="AlphaFoldDB" id="A0A2A2IBW9"/>
<protein>
    <submittedName>
        <fullName evidence="1">Uncharacterized protein</fullName>
    </submittedName>
</protein>
<sequence length="66" mass="7504">MRILVVITFIITAVSLIYKWRYRVMNTILAVSFLRRAAVALSMNMPTIRTKIFPGLFTGNGNQSIN</sequence>
<evidence type="ECO:0000313" key="2">
    <source>
        <dbReference type="Proteomes" id="UP000218887"/>
    </source>
</evidence>
<accession>A0A2A2IBW9</accession>
<organism evidence="1 2">
    <name type="scientific">Virgibacillus profundi</name>
    <dbReference type="NCBI Taxonomy" id="2024555"/>
    <lineage>
        <taxon>Bacteria</taxon>
        <taxon>Bacillati</taxon>
        <taxon>Bacillota</taxon>
        <taxon>Bacilli</taxon>
        <taxon>Bacillales</taxon>
        <taxon>Bacillaceae</taxon>
        <taxon>Virgibacillus</taxon>
    </lineage>
</organism>
<name>A0A2A2IBW9_9BACI</name>
<dbReference type="Proteomes" id="UP000218887">
    <property type="component" value="Unassembled WGS sequence"/>
</dbReference>
<dbReference type="OrthoDB" id="2692040at2"/>